<dbReference type="Gene3D" id="3.30.70.270">
    <property type="match status" value="1"/>
</dbReference>
<dbReference type="InterPro" id="IPR043502">
    <property type="entry name" value="DNA/RNA_pol_sf"/>
</dbReference>
<evidence type="ECO:0000313" key="1">
    <source>
        <dbReference type="EMBL" id="GIY99759.1"/>
    </source>
</evidence>
<protein>
    <recommendedName>
        <fullName evidence="3">Reverse transcriptase domain-containing protein</fullName>
    </recommendedName>
</protein>
<dbReference type="EMBL" id="BPLR01018458">
    <property type="protein sequence ID" value="GIY99759.1"/>
    <property type="molecule type" value="Genomic_DNA"/>
</dbReference>
<comment type="caution">
    <text evidence="1">The sequence shown here is derived from an EMBL/GenBank/DDBJ whole genome shotgun (WGS) entry which is preliminary data.</text>
</comment>
<gene>
    <name evidence="1" type="ORF">CEXT_646881</name>
</gene>
<sequence length="110" mass="13009">MYPSIRGERRTWQATYGYCLFANNQPLHNAWCLFSLKKLEVNLKNIDVKIFSTIDLRRAYHQLPVKDAEKYYTAVKADDKLYNFSVCLFGSLMESHVFKESLTKLFKMRT</sequence>
<evidence type="ECO:0008006" key="3">
    <source>
        <dbReference type="Google" id="ProtNLM"/>
    </source>
</evidence>
<dbReference type="InterPro" id="IPR043128">
    <property type="entry name" value="Rev_trsase/Diguanyl_cyclase"/>
</dbReference>
<proteinExistence type="predicted"/>
<accession>A0AAV4XYD5</accession>
<dbReference type="Gene3D" id="3.10.10.10">
    <property type="entry name" value="HIV Type 1 Reverse Transcriptase, subunit A, domain 1"/>
    <property type="match status" value="1"/>
</dbReference>
<name>A0AAV4XYD5_CAEEX</name>
<dbReference type="AlphaFoldDB" id="A0AAV4XYD5"/>
<keyword evidence="2" id="KW-1185">Reference proteome</keyword>
<evidence type="ECO:0000313" key="2">
    <source>
        <dbReference type="Proteomes" id="UP001054945"/>
    </source>
</evidence>
<dbReference type="SUPFAM" id="SSF56672">
    <property type="entry name" value="DNA/RNA polymerases"/>
    <property type="match status" value="1"/>
</dbReference>
<organism evidence="1 2">
    <name type="scientific">Caerostris extrusa</name>
    <name type="common">Bark spider</name>
    <name type="synonym">Caerostris bankana</name>
    <dbReference type="NCBI Taxonomy" id="172846"/>
    <lineage>
        <taxon>Eukaryota</taxon>
        <taxon>Metazoa</taxon>
        <taxon>Ecdysozoa</taxon>
        <taxon>Arthropoda</taxon>
        <taxon>Chelicerata</taxon>
        <taxon>Arachnida</taxon>
        <taxon>Araneae</taxon>
        <taxon>Araneomorphae</taxon>
        <taxon>Entelegynae</taxon>
        <taxon>Araneoidea</taxon>
        <taxon>Araneidae</taxon>
        <taxon>Caerostris</taxon>
    </lineage>
</organism>
<dbReference type="Proteomes" id="UP001054945">
    <property type="component" value="Unassembled WGS sequence"/>
</dbReference>
<reference evidence="1 2" key="1">
    <citation type="submission" date="2021-06" db="EMBL/GenBank/DDBJ databases">
        <title>Caerostris extrusa draft genome.</title>
        <authorList>
            <person name="Kono N."/>
            <person name="Arakawa K."/>
        </authorList>
    </citation>
    <scope>NUCLEOTIDE SEQUENCE [LARGE SCALE GENOMIC DNA]</scope>
</reference>
<dbReference type="GO" id="GO:0071897">
    <property type="term" value="P:DNA biosynthetic process"/>
    <property type="evidence" value="ECO:0007669"/>
    <property type="project" value="UniProtKB-ARBA"/>
</dbReference>